<keyword evidence="3" id="KW-1185">Reference proteome</keyword>
<sequence length="121" mass="13156">MESEITKQKSDRGSFSFNGVSVEMKEFKAGGSAELGGAYLNPSPHQSSADSEKGAALEEVVMIVDSGHDFKANDINNMVDTTQEVDKPPLLEISTNKHEEGFNQHSSLDSAIRNISKENLK</sequence>
<comment type="caution">
    <text evidence="2">The sequence shown here is derived from an EMBL/GenBank/DDBJ whole genome shotgun (WGS) entry which is preliminary data.</text>
</comment>
<evidence type="ECO:0000313" key="2">
    <source>
        <dbReference type="EMBL" id="KAK7841090.1"/>
    </source>
</evidence>
<protein>
    <submittedName>
        <fullName evidence="2">Uncharacterized protein</fullName>
    </submittedName>
</protein>
<evidence type="ECO:0000313" key="3">
    <source>
        <dbReference type="Proteomes" id="UP000237347"/>
    </source>
</evidence>
<name>A0AAW0KQ41_QUESU</name>
<proteinExistence type="predicted"/>
<dbReference type="EMBL" id="PKMF04000248">
    <property type="protein sequence ID" value="KAK7841090.1"/>
    <property type="molecule type" value="Genomic_DNA"/>
</dbReference>
<dbReference type="Proteomes" id="UP000237347">
    <property type="component" value="Unassembled WGS sequence"/>
</dbReference>
<reference evidence="2 3" key="1">
    <citation type="journal article" date="2018" name="Sci. Data">
        <title>The draft genome sequence of cork oak.</title>
        <authorList>
            <person name="Ramos A.M."/>
            <person name="Usie A."/>
            <person name="Barbosa P."/>
            <person name="Barros P.M."/>
            <person name="Capote T."/>
            <person name="Chaves I."/>
            <person name="Simoes F."/>
            <person name="Abreu I."/>
            <person name="Carrasquinho I."/>
            <person name="Faro C."/>
            <person name="Guimaraes J.B."/>
            <person name="Mendonca D."/>
            <person name="Nobrega F."/>
            <person name="Rodrigues L."/>
            <person name="Saibo N.J.M."/>
            <person name="Varela M.C."/>
            <person name="Egas C."/>
            <person name="Matos J."/>
            <person name="Miguel C.M."/>
            <person name="Oliveira M.M."/>
            <person name="Ricardo C.P."/>
            <person name="Goncalves S."/>
        </authorList>
    </citation>
    <scope>NUCLEOTIDE SEQUENCE [LARGE SCALE GENOMIC DNA]</scope>
    <source>
        <strain evidence="3">cv. HL8</strain>
    </source>
</reference>
<dbReference type="AlphaFoldDB" id="A0AAW0KQ41"/>
<accession>A0AAW0KQ41</accession>
<gene>
    <name evidence="2" type="ORF">CFP56_015785</name>
</gene>
<feature type="region of interest" description="Disordered" evidence="1">
    <location>
        <begin position="95"/>
        <end position="121"/>
    </location>
</feature>
<evidence type="ECO:0000256" key="1">
    <source>
        <dbReference type="SAM" id="MobiDB-lite"/>
    </source>
</evidence>
<organism evidence="2 3">
    <name type="scientific">Quercus suber</name>
    <name type="common">Cork oak</name>
    <dbReference type="NCBI Taxonomy" id="58331"/>
    <lineage>
        <taxon>Eukaryota</taxon>
        <taxon>Viridiplantae</taxon>
        <taxon>Streptophyta</taxon>
        <taxon>Embryophyta</taxon>
        <taxon>Tracheophyta</taxon>
        <taxon>Spermatophyta</taxon>
        <taxon>Magnoliopsida</taxon>
        <taxon>eudicotyledons</taxon>
        <taxon>Gunneridae</taxon>
        <taxon>Pentapetalae</taxon>
        <taxon>rosids</taxon>
        <taxon>fabids</taxon>
        <taxon>Fagales</taxon>
        <taxon>Fagaceae</taxon>
        <taxon>Quercus</taxon>
    </lineage>
</organism>